<name>A0A183F130_9BILA</name>
<evidence type="ECO:0000313" key="3">
    <source>
        <dbReference type="Proteomes" id="UP000271098"/>
    </source>
</evidence>
<dbReference type="PROSITE" id="PS50194">
    <property type="entry name" value="FILAMIN_REPEAT"/>
    <property type="match status" value="1"/>
</dbReference>
<dbReference type="AlphaFoldDB" id="A0A183F130"/>
<reference evidence="2 3" key="2">
    <citation type="submission" date="2018-11" db="EMBL/GenBank/DDBJ databases">
        <authorList>
            <consortium name="Pathogen Informatics"/>
        </authorList>
    </citation>
    <scope>NUCLEOTIDE SEQUENCE [LARGE SCALE GENOMIC DNA]</scope>
</reference>
<accession>A0A183F130</accession>
<dbReference type="InterPro" id="IPR017868">
    <property type="entry name" value="Filamin/ABP280_repeat-like"/>
</dbReference>
<dbReference type="Proteomes" id="UP000271098">
    <property type="component" value="Unassembled WGS sequence"/>
</dbReference>
<reference evidence="4" key="1">
    <citation type="submission" date="2016-06" db="UniProtKB">
        <authorList>
            <consortium name="WormBaseParasite"/>
        </authorList>
    </citation>
    <scope>IDENTIFICATION</scope>
</reference>
<gene>
    <name evidence="2" type="ORF">GPUH_LOCUS26921</name>
</gene>
<organism evidence="4">
    <name type="scientific">Gongylonema pulchrum</name>
    <dbReference type="NCBI Taxonomy" id="637853"/>
    <lineage>
        <taxon>Eukaryota</taxon>
        <taxon>Metazoa</taxon>
        <taxon>Ecdysozoa</taxon>
        <taxon>Nematoda</taxon>
        <taxon>Chromadorea</taxon>
        <taxon>Rhabditida</taxon>
        <taxon>Spirurina</taxon>
        <taxon>Spiruromorpha</taxon>
        <taxon>Spiruroidea</taxon>
        <taxon>Gongylonematidae</taxon>
        <taxon>Gongylonema</taxon>
    </lineage>
</organism>
<keyword evidence="3" id="KW-1185">Reference proteome</keyword>
<dbReference type="WBParaSite" id="GPUH_0002695101-mRNA-1">
    <property type="protein sequence ID" value="GPUH_0002695101-mRNA-1"/>
    <property type="gene ID" value="GPUH_0002695101"/>
</dbReference>
<evidence type="ECO:0000313" key="4">
    <source>
        <dbReference type="WBParaSite" id="GPUH_0002695101-mRNA-1"/>
    </source>
</evidence>
<evidence type="ECO:0000256" key="1">
    <source>
        <dbReference type="PROSITE-ProRule" id="PRU00087"/>
    </source>
</evidence>
<evidence type="ECO:0000313" key="2">
    <source>
        <dbReference type="EMBL" id="VDN49675.1"/>
    </source>
</evidence>
<dbReference type="EMBL" id="UYRT01115676">
    <property type="protein sequence ID" value="VDN49675.1"/>
    <property type="molecule type" value="Genomic_DNA"/>
</dbReference>
<protein>
    <submittedName>
        <fullName evidence="4">A2M domain-containing protein</fullName>
    </submittedName>
</protein>
<dbReference type="SUPFAM" id="SSF81296">
    <property type="entry name" value="E set domains"/>
    <property type="match status" value="1"/>
</dbReference>
<proteinExistence type="predicted"/>
<dbReference type="Gene3D" id="2.60.40.10">
    <property type="entry name" value="Immunoglobulins"/>
    <property type="match status" value="1"/>
</dbReference>
<feature type="repeat" description="Filamin" evidence="1">
    <location>
        <begin position="10"/>
        <end position="75"/>
    </location>
</feature>
<dbReference type="InterPro" id="IPR013783">
    <property type="entry name" value="Ig-like_fold"/>
</dbReference>
<dbReference type="InterPro" id="IPR014756">
    <property type="entry name" value="Ig_E-set"/>
</dbReference>
<sequence>LGSPFRIVADYARDPSKVCITGCDDERVQIGEPLTLTVNAKPTEYLPVTAQLPSHLKQPDVRETDSRIYSVTFTPTGKAGTQLPLEIFYGGELIK</sequence>